<reference evidence="3 4" key="1">
    <citation type="journal article" date="2018" name="BMC Genomics">
        <title>Genomic evidence for intraspecific hybridization in a clonal and extremely halotolerant yeast.</title>
        <authorList>
            <person name="Gostincar C."/>
            <person name="Stajich J.E."/>
            <person name="Zupancic J."/>
            <person name="Zalar P."/>
            <person name="Gunde-Cimerman N."/>
        </authorList>
    </citation>
    <scope>NUCLEOTIDE SEQUENCE [LARGE SCALE GENOMIC DNA]</scope>
    <source>
        <strain evidence="3 4">EXF-151</strain>
    </source>
</reference>
<gene>
    <name evidence="3" type="ORF">D0865_00349</name>
</gene>
<feature type="region of interest" description="Disordered" evidence="1">
    <location>
        <begin position="1"/>
        <end position="116"/>
    </location>
</feature>
<dbReference type="SUPFAM" id="SSF53474">
    <property type="entry name" value="alpha/beta-Hydrolases"/>
    <property type="match status" value="1"/>
</dbReference>
<name>A0A3M7DE67_HORWE</name>
<feature type="region of interest" description="Disordered" evidence="1">
    <location>
        <begin position="1172"/>
        <end position="1265"/>
    </location>
</feature>
<feature type="compositionally biased region" description="Basic and acidic residues" evidence="1">
    <location>
        <begin position="32"/>
        <end position="43"/>
    </location>
</feature>
<feature type="compositionally biased region" description="Basic and acidic residues" evidence="1">
    <location>
        <begin position="741"/>
        <end position="758"/>
    </location>
</feature>
<feature type="compositionally biased region" description="Low complexity" evidence="1">
    <location>
        <begin position="1"/>
        <end position="21"/>
    </location>
</feature>
<feature type="compositionally biased region" description="Low complexity" evidence="1">
    <location>
        <begin position="479"/>
        <end position="490"/>
    </location>
</feature>
<feature type="compositionally biased region" description="Low complexity" evidence="1">
    <location>
        <begin position="517"/>
        <end position="527"/>
    </location>
</feature>
<feature type="compositionally biased region" description="Basic and acidic residues" evidence="1">
    <location>
        <begin position="1241"/>
        <end position="1251"/>
    </location>
</feature>
<evidence type="ECO:0000313" key="4">
    <source>
        <dbReference type="Proteomes" id="UP000270230"/>
    </source>
</evidence>
<feature type="compositionally biased region" description="Basic and acidic residues" evidence="1">
    <location>
        <begin position="1183"/>
        <end position="1194"/>
    </location>
</feature>
<feature type="region of interest" description="Disordered" evidence="1">
    <location>
        <begin position="350"/>
        <end position="402"/>
    </location>
</feature>
<feature type="compositionally biased region" description="Basic and acidic residues" evidence="1">
    <location>
        <begin position="963"/>
        <end position="980"/>
    </location>
</feature>
<dbReference type="Gene3D" id="3.40.50.1820">
    <property type="entry name" value="alpha/beta hydrolase"/>
    <property type="match status" value="1"/>
</dbReference>
<feature type="compositionally biased region" description="Basic and acidic residues" evidence="1">
    <location>
        <begin position="528"/>
        <end position="542"/>
    </location>
</feature>
<feature type="region of interest" description="Disordered" evidence="1">
    <location>
        <begin position="414"/>
        <end position="548"/>
    </location>
</feature>
<protein>
    <recommendedName>
        <fullName evidence="2">AB hydrolase-1 domain-containing protein</fullName>
    </recommendedName>
</protein>
<dbReference type="InterPro" id="IPR000073">
    <property type="entry name" value="AB_hydrolase_1"/>
</dbReference>
<dbReference type="InterPro" id="IPR029058">
    <property type="entry name" value="AB_hydrolase_fold"/>
</dbReference>
<feature type="compositionally biased region" description="Basic and acidic residues" evidence="1">
    <location>
        <begin position="926"/>
        <end position="941"/>
    </location>
</feature>
<dbReference type="InterPro" id="IPR050471">
    <property type="entry name" value="AB_hydrolase"/>
</dbReference>
<dbReference type="OrthoDB" id="435520at2759"/>
<feature type="compositionally biased region" description="Low complexity" evidence="1">
    <location>
        <begin position="88"/>
        <end position="108"/>
    </location>
</feature>
<evidence type="ECO:0000259" key="2">
    <source>
        <dbReference type="Pfam" id="PF00561"/>
    </source>
</evidence>
<comment type="caution">
    <text evidence="3">The sequence shown here is derived from an EMBL/GenBank/DDBJ whole genome shotgun (WGS) entry which is preliminary data.</text>
</comment>
<dbReference type="PANTHER" id="PTHR43433">
    <property type="entry name" value="HYDROLASE, ALPHA/BETA FOLD FAMILY PROTEIN"/>
    <property type="match status" value="1"/>
</dbReference>
<feature type="compositionally biased region" description="Polar residues" evidence="1">
    <location>
        <begin position="1255"/>
        <end position="1265"/>
    </location>
</feature>
<accession>A0A3M7DE67</accession>
<feature type="region of interest" description="Disordered" evidence="1">
    <location>
        <begin position="608"/>
        <end position="874"/>
    </location>
</feature>
<feature type="domain" description="AB hydrolase-1" evidence="2">
    <location>
        <begin position="1042"/>
        <end position="1126"/>
    </location>
</feature>
<evidence type="ECO:0000313" key="3">
    <source>
        <dbReference type="EMBL" id="RMY62621.1"/>
    </source>
</evidence>
<proteinExistence type="predicted"/>
<dbReference type="PANTHER" id="PTHR43433:SF10">
    <property type="entry name" value="AB HYDROLASE-1 DOMAIN-CONTAINING PROTEIN"/>
    <property type="match status" value="1"/>
</dbReference>
<feature type="compositionally biased region" description="Low complexity" evidence="1">
    <location>
        <begin position="687"/>
        <end position="697"/>
    </location>
</feature>
<organism evidence="3 4">
    <name type="scientific">Hortaea werneckii</name>
    <name type="common">Black yeast</name>
    <name type="synonym">Cladosporium werneckii</name>
    <dbReference type="NCBI Taxonomy" id="91943"/>
    <lineage>
        <taxon>Eukaryota</taxon>
        <taxon>Fungi</taxon>
        <taxon>Dikarya</taxon>
        <taxon>Ascomycota</taxon>
        <taxon>Pezizomycotina</taxon>
        <taxon>Dothideomycetes</taxon>
        <taxon>Dothideomycetidae</taxon>
        <taxon>Mycosphaerellales</taxon>
        <taxon>Teratosphaeriaceae</taxon>
        <taxon>Hortaea</taxon>
    </lineage>
</organism>
<evidence type="ECO:0000256" key="1">
    <source>
        <dbReference type="SAM" id="MobiDB-lite"/>
    </source>
</evidence>
<sequence>MQNHQASYSSASSASTPSPESIRITGVVNENWRGKNDPVERRRIQNRLNQRAFRQRQRAGESPKLYKPRTASTPASQHSESEDGNDITSPGTDSSSASSPEADTPDSAGSAANQTRTVTDSYGRVWDELGQLINRNLMTAAATNAQRLGISLAALQSGIANTCPQIPRASLAALKPIELQHQIVHDPILDTIPHARLRFNILRAVHNQQIDAAQLSKCIRGSGALENVNGNWQRGGLVVWSTPDQADAPEQPYASAYDCRSTAVTPPEIRIIVLCAALTTATRDCIQLRDVLKRCPVLESHREFIGLGGGKHWSTKGAGDGTELEFKADRERPTPGIECEEFQLIVAMDTRSSSKASKPRTADSNYHGSRPPRSQPPVDGSDQVRAKKKRSANQVKSRPANPAAIQAILDSFDTLTPPPAIRAHDHPSGRASPSSSRRPRRYSSNESLSHVPSPAPSAGFGMEYGAGVSYANDSDSDDAAAPPIIRTSRSPSRRSTHQAPSPSRPFAISNGHLRPASIISRTSSQSSLRRDRDSGATKKHSAESWIKQAPEAIGQASVHSERFKMSQRSLRRMTSEEALRLDRTDTEDSMAVQDLDTLAGAEMIFAKPAPAPAPKGRLYLSDDATVPEAADEKDPEYSTIRDSGIDAALQPQNVARAADHTESGSTTPKRSSPQKNRIVDSIPTRTSSLRQASNSSASEKKRNKKSTKPSEAKSETESPLARRARSIPESSWADLGEDDETVKRIRQLREQRKSRIEESQEASSLEAGAQHAGPKSLFVATSAGANADQDKRGSRIRPSANRNLTDTPVKSHNLVGDESYNAQTPGLIGASSRASKTPSISPERQRPPRPQSPSRQNDIKTQVERPGTTTPPLTLDYSYAQAVDALQSADFALDKQNSRRASAGSVTLDALDLPKPKARNASNVAEGRRQPLDSARQRADGKLAPLHPDLPLDFERKRSRRKSMSDARRTRNQGDELDTPRRDSIEDAIVRYLFAQRLNHKVKHPVTGRVISFSEVGDPKGAAVFVCVGMGLTRYVTAFYDELATTLHLRLITVDRPGVGASEQYPPGDRSGPLNWPDDILAICQHLDITKFSLLAHSAGAIYALATALTLPHMIRGKVHLLAPWIPPSQLEAIKYPTTTSPPAGALPRSQRLLRVLPTSFLKAANSSFMTATSASLKPANKRQLDAARAKQQREQSMSPSRNPDRPSTGTRPGNPRRESMMEMDQFMPTINPMKGFPVSTREDDREERRGSLGMSATATPTDPSFTFASAGLNAAEHAERERQIEYTQRLTERTWELATRDSNPATDLLVCLERHREIGFCYTDVSREVVITHGSDDKRVPLGNIKWLSEQMNARALAGIISKLDDRSVPPTRDTFAEDVYSRGGCDVRVLEGEGHGLMASAPIMSDVLTELAGYWIGQDKGRFPLSV</sequence>
<dbReference type="CDD" id="cd14688">
    <property type="entry name" value="bZIP_YAP"/>
    <property type="match status" value="1"/>
</dbReference>
<dbReference type="Pfam" id="PF00561">
    <property type="entry name" value="Abhydrolase_1"/>
    <property type="match status" value="1"/>
</dbReference>
<feature type="compositionally biased region" description="Polar residues" evidence="1">
    <location>
        <begin position="1195"/>
        <end position="1212"/>
    </location>
</feature>
<feature type="compositionally biased region" description="Polar residues" evidence="1">
    <location>
        <begin position="800"/>
        <end position="810"/>
    </location>
</feature>
<feature type="compositionally biased region" description="Polar residues" evidence="1">
    <location>
        <begin position="663"/>
        <end position="675"/>
    </location>
</feature>
<dbReference type="EMBL" id="QWIN01000009">
    <property type="protein sequence ID" value="RMY62621.1"/>
    <property type="molecule type" value="Genomic_DNA"/>
</dbReference>
<dbReference type="Proteomes" id="UP000270230">
    <property type="component" value="Unassembled WGS sequence"/>
</dbReference>
<feature type="compositionally biased region" description="Polar residues" evidence="1">
    <location>
        <begin position="350"/>
        <end position="367"/>
    </location>
</feature>
<feature type="region of interest" description="Disordered" evidence="1">
    <location>
        <begin position="896"/>
        <end position="980"/>
    </location>
</feature>